<evidence type="ECO:0000313" key="2">
    <source>
        <dbReference type="EMBL" id="KAJ7311461.1"/>
    </source>
</evidence>
<comment type="caution">
    <text evidence="2">The sequence shown here is derived from an EMBL/GenBank/DDBJ whole genome shotgun (WGS) entry which is preliminary data.</text>
</comment>
<dbReference type="AlphaFoldDB" id="A0AAD7ECU3"/>
<sequence length="108" mass="11669">MPHVQAADLQKEAALRIIQKAGKEGITSADFLKLKGYIKSLEDHKLVPRVQIEIIFSEAKDLKVFLDTAAPEDHNYSGEDPPHNMPPPVTGGESTGDTVLMGDDGGNC</sequence>
<feature type="region of interest" description="Disordered" evidence="1">
    <location>
        <begin position="72"/>
        <end position="108"/>
    </location>
</feature>
<dbReference type="Proteomes" id="UP001218218">
    <property type="component" value="Unassembled WGS sequence"/>
</dbReference>
<dbReference type="EMBL" id="JARIHO010000075">
    <property type="protein sequence ID" value="KAJ7311461.1"/>
    <property type="molecule type" value="Genomic_DNA"/>
</dbReference>
<feature type="compositionally biased region" description="Basic and acidic residues" evidence="1">
    <location>
        <begin position="72"/>
        <end position="82"/>
    </location>
</feature>
<protein>
    <submittedName>
        <fullName evidence="2">Uncharacterized protein</fullName>
    </submittedName>
</protein>
<organism evidence="2 3">
    <name type="scientific">Mycena albidolilacea</name>
    <dbReference type="NCBI Taxonomy" id="1033008"/>
    <lineage>
        <taxon>Eukaryota</taxon>
        <taxon>Fungi</taxon>
        <taxon>Dikarya</taxon>
        <taxon>Basidiomycota</taxon>
        <taxon>Agaricomycotina</taxon>
        <taxon>Agaricomycetes</taxon>
        <taxon>Agaricomycetidae</taxon>
        <taxon>Agaricales</taxon>
        <taxon>Marasmiineae</taxon>
        <taxon>Mycenaceae</taxon>
        <taxon>Mycena</taxon>
    </lineage>
</organism>
<proteinExistence type="predicted"/>
<gene>
    <name evidence="2" type="ORF">DFH08DRAFT_822581</name>
</gene>
<reference evidence="2" key="1">
    <citation type="submission" date="2023-03" db="EMBL/GenBank/DDBJ databases">
        <title>Massive genome expansion in bonnet fungi (Mycena s.s.) driven by repeated elements and novel gene families across ecological guilds.</title>
        <authorList>
            <consortium name="Lawrence Berkeley National Laboratory"/>
            <person name="Harder C.B."/>
            <person name="Miyauchi S."/>
            <person name="Viragh M."/>
            <person name="Kuo A."/>
            <person name="Thoen E."/>
            <person name="Andreopoulos B."/>
            <person name="Lu D."/>
            <person name="Skrede I."/>
            <person name="Drula E."/>
            <person name="Henrissat B."/>
            <person name="Morin E."/>
            <person name="Kohler A."/>
            <person name="Barry K."/>
            <person name="LaButti K."/>
            <person name="Morin E."/>
            <person name="Salamov A."/>
            <person name="Lipzen A."/>
            <person name="Mereny Z."/>
            <person name="Hegedus B."/>
            <person name="Baldrian P."/>
            <person name="Stursova M."/>
            <person name="Weitz H."/>
            <person name="Taylor A."/>
            <person name="Grigoriev I.V."/>
            <person name="Nagy L.G."/>
            <person name="Martin F."/>
            <person name="Kauserud H."/>
        </authorList>
    </citation>
    <scope>NUCLEOTIDE SEQUENCE</scope>
    <source>
        <strain evidence="2">CBHHK002</strain>
    </source>
</reference>
<keyword evidence="3" id="KW-1185">Reference proteome</keyword>
<evidence type="ECO:0000256" key="1">
    <source>
        <dbReference type="SAM" id="MobiDB-lite"/>
    </source>
</evidence>
<name>A0AAD7ECU3_9AGAR</name>
<accession>A0AAD7ECU3</accession>
<evidence type="ECO:0000313" key="3">
    <source>
        <dbReference type="Proteomes" id="UP001218218"/>
    </source>
</evidence>